<organism evidence="4 5">
    <name type="scientific">Rhizophagus irregularis</name>
    <dbReference type="NCBI Taxonomy" id="588596"/>
    <lineage>
        <taxon>Eukaryota</taxon>
        <taxon>Fungi</taxon>
        <taxon>Fungi incertae sedis</taxon>
        <taxon>Mucoromycota</taxon>
        <taxon>Glomeromycotina</taxon>
        <taxon>Glomeromycetes</taxon>
        <taxon>Glomerales</taxon>
        <taxon>Glomeraceae</taxon>
        <taxon>Rhizophagus</taxon>
    </lineage>
</organism>
<comment type="caution">
    <text evidence="4">The sequence shown here is derived from an EMBL/GenBank/DDBJ whole genome shotgun (WGS) entry which is preliminary data.</text>
</comment>
<gene>
    <name evidence="2" type="ORF">CHRIB12_LOCUS13561</name>
    <name evidence="4" type="ORF">RhiirA1_465449</name>
    <name evidence="3" type="ORF">RhiirA5_470389</name>
</gene>
<dbReference type="EMBL" id="CAGKOT010000030">
    <property type="protein sequence ID" value="CAB5372415.1"/>
    <property type="molecule type" value="Genomic_DNA"/>
</dbReference>
<name>A0A2I1EGB6_9GLOM</name>
<feature type="region of interest" description="Disordered" evidence="1">
    <location>
        <begin position="1"/>
        <end position="29"/>
    </location>
</feature>
<dbReference type="VEuPathDB" id="FungiDB:FUN_011109"/>
<reference evidence="4 5" key="4">
    <citation type="submission" date="2017-10" db="EMBL/GenBank/DDBJ databases">
        <title>Genome analyses suggest a sexual origin of heterokaryosis in a supposedly ancient asexual fungus.</title>
        <authorList>
            <person name="Corradi N."/>
            <person name="Sedzielewska K."/>
            <person name="Noel J."/>
            <person name="Charron P."/>
            <person name="Farinelli L."/>
            <person name="Marton T."/>
            <person name="Kruger M."/>
            <person name="Pelin A."/>
            <person name="Brachmann A."/>
            <person name="Corradi N."/>
        </authorList>
    </citation>
    <scope>NUCLEOTIDE SEQUENCE [LARGE SCALE GENOMIC DNA]</scope>
    <source>
        <strain evidence="4 5">A1</strain>
    </source>
</reference>
<evidence type="ECO:0000313" key="2">
    <source>
        <dbReference type="EMBL" id="CAB5372415.1"/>
    </source>
</evidence>
<evidence type="ECO:0000313" key="3">
    <source>
        <dbReference type="EMBL" id="PKC10588.1"/>
    </source>
</evidence>
<evidence type="ECO:0000313" key="5">
    <source>
        <dbReference type="Proteomes" id="UP000232688"/>
    </source>
</evidence>
<reference evidence="4 5" key="3">
    <citation type="submission" date="2017-10" db="EMBL/GenBank/DDBJ databases">
        <title>Extensive intraspecific genome diversity in a model arbuscular mycorrhizal fungus.</title>
        <authorList>
            <person name="Chen E.C.H."/>
            <person name="Morin E."/>
            <person name="Baudet D."/>
            <person name="Noel J."/>
            <person name="Ndikumana S."/>
            <person name="Charron P."/>
            <person name="St-Onge C."/>
            <person name="Giorgi J."/>
            <person name="Grigoriev I.V."/>
            <person name="Roux C."/>
            <person name="Martin F.M."/>
            <person name="Corradi N."/>
        </authorList>
    </citation>
    <scope>NUCLEOTIDE SEQUENCE [LARGE SCALE GENOMIC DNA]</scope>
    <source>
        <strain evidence="4 5">A1</strain>
    </source>
</reference>
<sequence>MDNNFNFINDGFNSDLRPPTTDSRAENPNANYNASCNYNSNNNYPTMDDNVSSASYTNTSGNITMSSQSYPTTSSDPPHPLVPQYTQQQIQQVQQPICQQNGEINNIQQQFLNTTQPITQNVPHFIQNNSNSSSFNTSQINHSEILTFEIPGIKIIVIPTFPPMLNSSRTNHSEIFTFDIPGSKVIVITLSFQ</sequence>
<dbReference type="EMBL" id="LLXH01000886">
    <property type="protein sequence ID" value="PKC62219.1"/>
    <property type="molecule type" value="Genomic_DNA"/>
</dbReference>
<dbReference type="VEuPathDB" id="FungiDB:RhiirFUN_012440"/>
<reference evidence="3 6" key="1">
    <citation type="submission" date="2016-04" db="EMBL/GenBank/DDBJ databases">
        <title>Genome analyses suggest a sexual origin of heterokaryosis in a supposedly ancient asexual fungus.</title>
        <authorList>
            <person name="Ropars J."/>
            <person name="Sedzielewska K."/>
            <person name="Noel J."/>
            <person name="Charron P."/>
            <person name="Farinelli L."/>
            <person name="Marton T."/>
            <person name="Kruger M."/>
            <person name="Pelin A."/>
            <person name="Brachmann A."/>
            <person name="Corradi N."/>
        </authorList>
    </citation>
    <scope>NUCLEOTIDE SEQUENCE [LARGE SCALE GENOMIC DNA]</scope>
    <source>
        <strain evidence="3 6">A5</strain>
    </source>
</reference>
<protein>
    <submittedName>
        <fullName evidence="4">Uncharacterized protein</fullName>
    </submittedName>
</protein>
<dbReference type="Proteomes" id="UP000232688">
    <property type="component" value="Unassembled WGS sequence"/>
</dbReference>
<evidence type="ECO:0000313" key="6">
    <source>
        <dbReference type="Proteomes" id="UP000232722"/>
    </source>
</evidence>
<accession>A0A2I1EGB6</accession>
<dbReference type="Proteomes" id="UP000232722">
    <property type="component" value="Unassembled WGS sequence"/>
</dbReference>
<dbReference type="Proteomes" id="UP000684084">
    <property type="component" value="Unassembled WGS sequence"/>
</dbReference>
<reference evidence="2" key="5">
    <citation type="submission" date="2020-05" db="EMBL/GenBank/DDBJ databases">
        <authorList>
            <person name="Rincon C."/>
            <person name="Sanders R I."/>
            <person name="Robbins C."/>
            <person name="Chaturvedi A."/>
        </authorList>
    </citation>
    <scope>NUCLEOTIDE SEQUENCE</scope>
    <source>
        <strain evidence="2">CHB12</strain>
    </source>
</reference>
<dbReference type="VEuPathDB" id="FungiDB:RhiirA1_465449"/>
<dbReference type="OrthoDB" id="2432502at2759"/>
<dbReference type="AlphaFoldDB" id="A0A2I1EGB6"/>
<proteinExistence type="predicted"/>
<reference evidence="3 6" key="2">
    <citation type="submission" date="2017-09" db="EMBL/GenBank/DDBJ databases">
        <title>Extensive intraspecific genome diversity in a model arbuscular mycorrhizal fungus.</title>
        <authorList>
            <person name="Chen E.C."/>
            <person name="Morin E."/>
            <person name="Beaudet D."/>
            <person name="Noel J."/>
            <person name="Ndikumana S."/>
            <person name="Charron P."/>
            <person name="St-Onge C."/>
            <person name="Giorgi J."/>
            <person name="Grigoriev I.V."/>
            <person name="Roux C."/>
            <person name="Martin F.M."/>
            <person name="Corradi N."/>
        </authorList>
    </citation>
    <scope>NUCLEOTIDE SEQUENCE [LARGE SCALE GENOMIC DNA]</scope>
    <source>
        <strain evidence="3 6">A5</strain>
    </source>
</reference>
<evidence type="ECO:0000256" key="1">
    <source>
        <dbReference type="SAM" id="MobiDB-lite"/>
    </source>
</evidence>
<dbReference type="EMBL" id="LLXJ01000370">
    <property type="protein sequence ID" value="PKC10588.1"/>
    <property type="molecule type" value="Genomic_DNA"/>
</dbReference>
<feature type="compositionally biased region" description="Low complexity" evidence="1">
    <location>
        <begin position="1"/>
        <end position="15"/>
    </location>
</feature>
<evidence type="ECO:0000313" key="4">
    <source>
        <dbReference type="EMBL" id="PKC62219.1"/>
    </source>
</evidence>